<keyword evidence="4" id="KW-1185">Reference proteome</keyword>
<organism evidence="3 4">
    <name type="scientific">Naematelia encephala</name>
    <dbReference type="NCBI Taxonomy" id="71784"/>
    <lineage>
        <taxon>Eukaryota</taxon>
        <taxon>Fungi</taxon>
        <taxon>Dikarya</taxon>
        <taxon>Basidiomycota</taxon>
        <taxon>Agaricomycotina</taxon>
        <taxon>Tremellomycetes</taxon>
        <taxon>Tremellales</taxon>
        <taxon>Naemateliaceae</taxon>
        <taxon>Naematelia</taxon>
    </lineage>
</organism>
<dbReference type="InterPro" id="IPR019339">
    <property type="entry name" value="CIR_N_dom"/>
</dbReference>
<dbReference type="InterPro" id="IPR039875">
    <property type="entry name" value="LENG1-like"/>
</dbReference>
<feature type="region of interest" description="Disordered" evidence="1">
    <location>
        <begin position="361"/>
        <end position="380"/>
    </location>
</feature>
<dbReference type="SMART" id="SM01083">
    <property type="entry name" value="Cir_N"/>
    <property type="match status" value="1"/>
</dbReference>
<dbReference type="STRING" id="71784.A0A1Y2AL42"/>
<evidence type="ECO:0000256" key="1">
    <source>
        <dbReference type="SAM" id="MobiDB-lite"/>
    </source>
</evidence>
<dbReference type="InParanoid" id="A0A1Y2AL42"/>
<sequence>MPRLQILQHKSYHPYLEKNKQRVREDEARAREEEEERERQRIDEENEARLEVLRRRAGSPSLPALAPGTQSHIHVDEDGDLPSTSSGPSGSSKSLLERHREKKAREEKRERKLKERLDFDFPSETARKEERRKAREKEKLKEGRIDTYDVDEEGRPAIRRGGGGGSGGGEWESGGHVNFFTDIEQAESKTLAGGTSKGTKQSNKDDPFTMYLSRPEKETKPWYTDKELRRHEEREMGDEAEERRERERRKDARSKTRNDPLTHLNSLLSSSSSSKNTSSTKRPFRSHPTSTTTTIDPSAARIKREQSERERAIALISKAKAPLRPWDATPSTIQGGGDRNWQEDLEREKDKAGRRFFEYDTQHTTTTSLRRPPNGRSWEV</sequence>
<dbReference type="EMBL" id="MCFC01000082">
    <property type="protein sequence ID" value="ORY23222.1"/>
    <property type="molecule type" value="Genomic_DNA"/>
</dbReference>
<dbReference type="PANTHER" id="PTHR22093:SF0">
    <property type="entry name" value="LEUKOCYTE RECEPTOR CLUSTER MEMBER 1"/>
    <property type="match status" value="1"/>
</dbReference>
<protein>
    <recommendedName>
        <fullName evidence="2">CBF1-interacting co-repressor CIR N-terminal domain-containing protein</fullName>
    </recommendedName>
</protein>
<proteinExistence type="predicted"/>
<feature type="domain" description="CBF1-interacting co-repressor CIR N-terminal" evidence="2">
    <location>
        <begin position="11"/>
        <end position="45"/>
    </location>
</feature>
<gene>
    <name evidence="3" type="ORF">BCR39DRAFT_363326</name>
</gene>
<feature type="compositionally biased region" description="Low complexity" evidence="1">
    <location>
        <begin position="265"/>
        <end position="281"/>
    </location>
</feature>
<feature type="compositionally biased region" description="Basic and acidic residues" evidence="1">
    <location>
        <begin position="214"/>
        <end position="234"/>
    </location>
</feature>
<feature type="region of interest" description="Disordered" evidence="1">
    <location>
        <begin position="1"/>
        <end position="305"/>
    </location>
</feature>
<dbReference type="Proteomes" id="UP000193986">
    <property type="component" value="Unassembled WGS sequence"/>
</dbReference>
<evidence type="ECO:0000313" key="3">
    <source>
        <dbReference type="EMBL" id="ORY23222.1"/>
    </source>
</evidence>
<feature type="compositionally biased region" description="Basic and acidic residues" evidence="1">
    <location>
        <begin position="241"/>
        <end position="260"/>
    </location>
</feature>
<feature type="compositionally biased region" description="Polar residues" evidence="1">
    <location>
        <begin position="287"/>
        <end position="296"/>
    </location>
</feature>
<evidence type="ECO:0000259" key="2">
    <source>
        <dbReference type="SMART" id="SM01083"/>
    </source>
</evidence>
<feature type="compositionally biased region" description="Low complexity" evidence="1">
    <location>
        <begin position="81"/>
        <end position="94"/>
    </location>
</feature>
<dbReference type="PANTHER" id="PTHR22093">
    <property type="entry name" value="LEUKOCYTE RECEPTOR CLUSTER LRC MEMBER 1"/>
    <property type="match status" value="1"/>
</dbReference>
<name>A0A1Y2AL42_9TREE</name>
<feature type="compositionally biased region" description="Gly residues" evidence="1">
    <location>
        <begin position="160"/>
        <end position="172"/>
    </location>
</feature>
<dbReference type="OrthoDB" id="2159131at2759"/>
<dbReference type="AlphaFoldDB" id="A0A1Y2AL42"/>
<comment type="caution">
    <text evidence="3">The sequence shown here is derived from an EMBL/GenBank/DDBJ whole genome shotgun (WGS) entry which is preliminary data.</text>
</comment>
<feature type="compositionally biased region" description="Basic and acidic residues" evidence="1">
    <location>
        <begin position="15"/>
        <end position="54"/>
    </location>
</feature>
<evidence type="ECO:0000313" key="4">
    <source>
        <dbReference type="Proteomes" id="UP000193986"/>
    </source>
</evidence>
<feature type="compositionally biased region" description="Basic and acidic residues" evidence="1">
    <location>
        <begin position="95"/>
        <end position="147"/>
    </location>
</feature>
<accession>A0A1Y2AL42</accession>
<reference evidence="3 4" key="1">
    <citation type="submission" date="2016-07" db="EMBL/GenBank/DDBJ databases">
        <title>Pervasive Adenine N6-methylation of Active Genes in Fungi.</title>
        <authorList>
            <consortium name="DOE Joint Genome Institute"/>
            <person name="Mondo S.J."/>
            <person name="Dannebaum R.O."/>
            <person name="Kuo R.C."/>
            <person name="Labutti K."/>
            <person name="Haridas S."/>
            <person name="Kuo A."/>
            <person name="Salamov A."/>
            <person name="Ahrendt S.R."/>
            <person name="Lipzen A."/>
            <person name="Sullivan W."/>
            <person name="Andreopoulos W.B."/>
            <person name="Clum A."/>
            <person name="Lindquist E."/>
            <person name="Daum C."/>
            <person name="Ramamoorthy G.K."/>
            <person name="Gryganskyi A."/>
            <person name="Culley D."/>
            <person name="Magnuson J.K."/>
            <person name="James T.Y."/>
            <person name="O'Malley M.A."/>
            <person name="Stajich J.E."/>
            <person name="Spatafora J.W."/>
            <person name="Visel A."/>
            <person name="Grigoriev I.V."/>
        </authorList>
    </citation>
    <scope>NUCLEOTIDE SEQUENCE [LARGE SCALE GENOMIC DNA]</scope>
    <source>
        <strain evidence="3 4">68-887.2</strain>
    </source>
</reference>